<dbReference type="SFLD" id="SFLDG01140">
    <property type="entry name" value="C2.B:_Phosphomannomutase_and_P"/>
    <property type="match status" value="1"/>
</dbReference>
<evidence type="ECO:0000313" key="1">
    <source>
        <dbReference type="EMBL" id="MRN56105.1"/>
    </source>
</evidence>
<name>A0A7X2H9X1_9BACL</name>
<dbReference type="NCBIfam" id="TIGR01484">
    <property type="entry name" value="HAD-SF-IIB"/>
    <property type="match status" value="1"/>
</dbReference>
<dbReference type="PROSITE" id="PS01228">
    <property type="entry name" value="COF_1"/>
    <property type="match status" value="1"/>
</dbReference>
<reference evidence="1 2" key="1">
    <citation type="submission" date="2019-11" db="EMBL/GenBank/DDBJ databases">
        <title>Paenibacillus monticola sp. nov., a novel PGPR strain isolated from mountain sample in China.</title>
        <authorList>
            <person name="Zhao Q."/>
            <person name="Li H.-P."/>
            <person name="Zhang J.-L."/>
        </authorList>
    </citation>
    <scope>NUCLEOTIDE SEQUENCE [LARGE SCALE GENOMIC DNA]</scope>
    <source>
        <strain evidence="1 2">LC-T2</strain>
    </source>
</reference>
<dbReference type="RefSeq" id="WP_154121605.1">
    <property type="nucleotide sequence ID" value="NZ_WJXB01000012.1"/>
</dbReference>
<keyword evidence="1" id="KW-0378">Hydrolase</keyword>
<dbReference type="InterPro" id="IPR006379">
    <property type="entry name" value="HAD-SF_hydro_IIB"/>
</dbReference>
<dbReference type="GO" id="GO:0005829">
    <property type="term" value="C:cytosol"/>
    <property type="evidence" value="ECO:0007669"/>
    <property type="project" value="TreeGrafter"/>
</dbReference>
<dbReference type="InterPro" id="IPR023214">
    <property type="entry name" value="HAD_sf"/>
</dbReference>
<dbReference type="AlphaFoldDB" id="A0A7X2H9X1"/>
<dbReference type="PANTHER" id="PTHR10000:SF8">
    <property type="entry name" value="HAD SUPERFAMILY HYDROLASE-LIKE, TYPE 3"/>
    <property type="match status" value="1"/>
</dbReference>
<dbReference type="CDD" id="cd07516">
    <property type="entry name" value="HAD_Pase"/>
    <property type="match status" value="1"/>
</dbReference>
<proteinExistence type="predicted"/>
<dbReference type="Gene3D" id="3.30.1240.10">
    <property type="match status" value="1"/>
</dbReference>
<sequence length="258" mass="29056">MKYPLIVLDLDGTLLNSDKQITERNYNAIIACSKQGIKFIFATARPPRAVRTFLQDELLSMGSFIYYNGAYISCNYTGIHHHEPIESLLTSEVLDYCLNCNPELDLSIEVMDEWMSLREYDYTTLMKVKGNPIVKSLAELKSYKATKILFSGNIDTNSFIEKFEAKLNILVTDKGKLVQISSIKASKENAVAILCKRLNISLDNVMVFGDDFNDVGLFRICGWPVAMANAIEELKELSKDISETNDNDGVAKILEKIL</sequence>
<dbReference type="Pfam" id="PF08282">
    <property type="entry name" value="Hydrolase_3"/>
    <property type="match status" value="1"/>
</dbReference>
<accession>A0A7X2H9X1</accession>
<dbReference type="GO" id="GO:0016791">
    <property type="term" value="F:phosphatase activity"/>
    <property type="evidence" value="ECO:0007669"/>
    <property type="project" value="UniProtKB-ARBA"/>
</dbReference>
<dbReference type="GO" id="GO:0000287">
    <property type="term" value="F:magnesium ion binding"/>
    <property type="evidence" value="ECO:0007669"/>
    <property type="project" value="TreeGrafter"/>
</dbReference>
<dbReference type="EMBL" id="WJXB01000012">
    <property type="protein sequence ID" value="MRN56105.1"/>
    <property type="molecule type" value="Genomic_DNA"/>
</dbReference>
<gene>
    <name evidence="1" type="ORF">GJB61_24325</name>
</gene>
<dbReference type="NCBIfam" id="TIGR00099">
    <property type="entry name" value="Cof-subfamily"/>
    <property type="match status" value="1"/>
</dbReference>
<dbReference type="PANTHER" id="PTHR10000">
    <property type="entry name" value="PHOSPHOSERINE PHOSPHATASE"/>
    <property type="match status" value="1"/>
</dbReference>
<dbReference type="SFLD" id="SFLDS00003">
    <property type="entry name" value="Haloacid_Dehalogenase"/>
    <property type="match status" value="1"/>
</dbReference>
<dbReference type="InterPro" id="IPR000150">
    <property type="entry name" value="Cof"/>
</dbReference>
<comment type="caution">
    <text evidence="1">The sequence shown here is derived from an EMBL/GenBank/DDBJ whole genome shotgun (WGS) entry which is preliminary data.</text>
</comment>
<dbReference type="Gene3D" id="3.40.50.1000">
    <property type="entry name" value="HAD superfamily/HAD-like"/>
    <property type="match status" value="1"/>
</dbReference>
<keyword evidence="2" id="KW-1185">Reference proteome</keyword>
<evidence type="ECO:0000313" key="2">
    <source>
        <dbReference type="Proteomes" id="UP000463051"/>
    </source>
</evidence>
<dbReference type="SUPFAM" id="SSF56784">
    <property type="entry name" value="HAD-like"/>
    <property type="match status" value="1"/>
</dbReference>
<dbReference type="Proteomes" id="UP000463051">
    <property type="component" value="Unassembled WGS sequence"/>
</dbReference>
<protein>
    <submittedName>
        <fullName evidence="1">Cof-type HAD-IIB family hydrolase</fullName>
    </submittedName>
</protein>
<organism evidence="1 2">
    <name type="scientific">Paenibacillus monticola</name>
    <dbReference type="NCBI Taxonomy" id="2666075"/>
    <lineage>
        <taxon>Bacteria</taxon>
        <taxon>Bacillati</taxon>
        <taxon>Bacillota</taxon>
        <taxon>Bacilli</taxon>
        <taxon>Bacillales</taxon>
        <taxon>Paenibacillaceae</taxon>
        <taxon>Paenibacillus</taxon>
    </lineage>
</organism>
<dbReference type="InterPro" id="IPR036412">
    <property type="entry name" value="HAD-like_sf"/>
</dbReference>